<proteinExistence type="predicted"/>
<dbReference type="Proteomes" id="UP000077856">
    <property type="component" value="Chromosome"/>
</dbReference>
<dbReference type="GO" id="GO:0008168">
    <property type="term" value="F:methyltransferase activity"/>
    <property type="evidence" value="ECO:0007669"/>
    <property type="project" value="UniProtKB-KW"/>
</dbReference>
<evidence type="ECO:0000313" key="3">
    <source>
        <dbReference type="EMBL" id="AND38632.1"/>
    </source>
</evidence>
<dbReference type="Pfam" id="PF13649">
    <property type="entry name" value="Methyltransf_25"/>
    <property type="match status" value="1"/>
</dbReference>
<dbReference type="AlphaFoldDB" id="A0A160M7Z0"/>
<gene>
    <name evidence="3" type="ORF">A361_05665</name>
</gene>
<dbReference type="eggNOG" id="COG4106">
    <property type="taxonomic scope" value="Bacteria"/>
</dbReference>
<dbReference type="Gene3D" id="3.40.50.150">
    <property type="entry name" value="Vaccinia Virus protein VP39"/>
    <property type="match status" value="1"/>
</dbReference>
<organism evidence="3 4">
    <name type="scientific">Cytobacillus oceanisediminis 2691</name>
    <dbReference type="NCBI Taxonomy" id="1196031"/>
    <lineage>
        <taxon>Bacteria</taxon>
        <taxon>Bacillati</taxon>
        <taxon>Bacillota</taxon>
        <taxon>Bacilli</taxon>
        <taxon>Bacillales</taxon>
        <taxon>Bacillaceae</taxon>
        <taxon>Cytobacillus</taxon>
    </lineage>
</organism>
<dbReference type="GO" id="GO:0032259">
    <property type="term" value="P:methylation"/>
    <property type="evidence" value="ECO:0007669"/>
    <property type="project" value="UniProtKB-KW"/>
</dbReference>
<dbReference type="InterPro" id="IPR041698">
    <property type="entry name" value="Methyltransf_25"/>
</dbReference>
<keyword evidence="3" id="KW-0489">Methyltransferase</keyword>
<accession>A0A160M7Z0</accession>
<evidence type="ECO:0000313" key="4">
    <source>
        <dbReference type="Proteomes" id="UP000077856"/>
    </source>
</evidence>
<keyword evidence="1 3" id="KW-0808">Transferase</keyword>
<dbReference type="KEGG" id="bon:A361_05665"/>
<reference evidence="3 4" key="1">
    <citation type="submission" date="2016-04" db="EMBL/GenBank/DDBJ databases">
        <title>Complete genome sequence of Bacillus oceanisediminis strain 2691.</title>
        <authorList>
            <person name="Jeong H."/>
            <person name="Kim H.J."/>
            <person name="Lee D.-W."/>
        </authorList>
    </citation>
    <scope>NUCLEOTIDE SEQUENCE [LARGE SCALE GENOMIC DNA]</scope>
    <source>
        <strain evidence="3 4">2691</strain>
    </source>
</reference>
<dbReference type="PANTHER" id="PTHR43861">
    <property type="entry name" value="TRANS-ACONITATE 2-METHYLTRANSFERASE-RELATED"/>
    <property type="match status" value="1"/>
</dbReference>
<feature type="domain" description="Methyltransferase" evidence="2">
    <location>
        <begin position="164"/>
        <end position="258"/>
    </location>
</feature>
<dbReference type="InterPro" id="IPR029063">
    <property type="entry name" value="SAM-dependent_MTases_sf"/>
</dbReference>
<dbReference type="STRING" id="1196031.A361_05665"/>
<name>A0A160M7Z0_9BACI</name>
<evidence type="ECO:0000256" key="1">
    <source>
        <dbReference type="ARBA" id="ARBA00022679"/>
    </source>
</evidence>
<dbReference type="SUPFAM" id="SSF53335">
    <property type="entry name" value="S-adenosyl-L-methionine-dependent methyltransferases"/>
    <property type="match status" value="1"/>
</dbReference>
<dbReference type="CDD" id="cd02440">
    <property type="entry name" value="AdoMet_MTases"/>
    <property type="match status" value="1"/>
</dbReference>
<evidence type="ECO:0000259" key="2">
    <source>
        <dbReference type="Pfam" id="PF13649"/>
    </source>
</evidence>
<protein>
    <submittedName>
        <fullName evidence="3">Methyltransferase type 12</fullName>
    </submittedName>
</protein>
<dbReference type="EMBL" id="CP015506">
    <property type="protein sequence ID" value="AND38632.1"/>
    <property type="molecule type" value="Genomic_DNA"/>
</dbReference>
<sequence>MINEYVRLLKARNWMKKNQPFLYSWHAYVGFELDLFSQFRSWKTVKEVASSKNLQEELLLRWVEVGLSIRHLKKKGKDKIKTASKFSLPSTPKNPRSTGIILKEMMELHIPTLLSYPELLRSNKKNTFDHEEHGPTVARTSSLLEQLALPRLMKTIKKNKMERIIDIGCGEGGYLSRIGQKFPQAKLAGIEMNEEVADSARTNCKDIPSIKIVTADVHEYSPEHQADLIMVNNLLHYIQPEDRKQLLFRLKGWLSRKGSITIITPILHSKKGEEFSSVFNSFFSAFENLYPTPTEEDIHQIAKELKLKVKTFKPVVTEGGWYFIQLSNR</sequence>